<protein>
    <recommendedName>
        <fullName evidence="4">C2H2-type domain-containing protein</fullName>
    </recommendedName>
</protein>
<dbReference type="PANTHER" id="PTHR38166:SF1">
    <property type="entry name" value="C2H2-TYPE DOMAIN-CONTAINING PROTEIN"/>
    <property type="match status" value="1"/>
</dbReference>
<dbReference type="OrthoDB" id="3521097at2759"/>
<comment type="caution">
    <text evidence="2">The sequence shown here is derived from an EMBL/GenBank/DDBJ whole genome shotgun (WGS) entry which is preliminary data.</text>
</comment>
<proteinExistence type="predicted"/>
<sequence length="552" mass="61334">MELLHDPVSDVVVCANAEIRSHVPVPIIGDRFDVRPTRTTPQTRPPVHDNIMRACEGAVQRVINHFLEDGLHLDPPSPAVLGEAIDSYSRGLGGAPMWVNRTGHRPAEKEPLPAGIQERILSSEFDFFSHKADQWGCENPTDLLPLLSDIPGTPDSALLDSTALSRTWLAVRTAWLSDRSNSGDVNAASPLLAKQVHQDASEKESAGCSRVPKRTASQTPDLPPQAGPKRRRVVASGRYDAGYDDEDDNNDRGSDGDDAVFNRSHGDEANGESRPFACPFYKLNRTTHMDCIGRRLRRICDVKQHLTRRHSQQPFCPTCYETFSSPSIRDDHIRLRRCQAPSTTRASNSLGVSPEAIIRLKDRTSRNVSLIDRWYGIWDIIFPDVPKPPSPYLGSVLEETLGMISAFWRQEASRVVAAFLRCRPTLARDSCDFGLFLMYFLNDVQSRHGRSSRGLDFARNEPLRAPPPPAAALLRRSQDSGNAWQSIDLPFQMLASNNELPQPAGINVVPAMDGFDWDSAPELTVTPLGDDSTVLDHTLDFENFENFEDEGS</sequence>
<organism evidence="2 3">
    <name type="scientific">Dactylonectria estremocensis</name>
    <dbReference type="NCBI Taxonomy" id="1079267"/>
    <lineage>
        <taxon>Eukaryota</taxon>
        <taxon>Fungi</taxon>
        <taxon>Dikarya</taxon>
        <taxon>Ascomycota</taxon>
        <taxon>Pezizomycotina</taxon>
        <taxon>Sordariomycetes</taxon>
        <taxon>Hypocreomycetidae</taxon>
        <taxon>Hypocreales</taxon>
        <taxon>Nectriaceae</taxon>
        <taxon>Dactylonectria</taxon>
    </lineage>
</organism>
<keyword evidence="3" id="KW-1185">Reference proteome</keyword>
<evidence type="ECO:0008006" key="4">
    <source>
        <dbReference type="Google" id="ProtNLM"/>
    </source>
</evidence>
<name>A0A9P9EN94_9HYPO</name>
<gene>
    <name evidence="2" type="ORF">B0J13DRAFT_557250</name>
</gene>
<dbReference type="AlphaFoldDB" id="A0A9P9EN94"/>
<evidence type="ECO:0000313" key="3">
    <source>
        <dbReference type="Proteomes" id="UP000717696"/>
    </source>
</evidence>
<feature type="region of interest" description="Disordered" evidence="1">
    <location>
        <begin position="195"/>
        <end position="270"/>
    </location>
</feature>
<dbReference type="Proteomes" id="UP000717696">
    <property type="component" value="Unassembled WGS sequence"/>
</dbReference>
<reference evidence="2" key="1">
    <citation type="journal article" date="2021" name="Nat. Commun.">
        <title>Genetic determinants of endophytism in the Arabidopsis root mycobiome.</title>
        <authorList>
            <person name="Mesny F."/>
            <person name="Miyauchi S."/>
            <person name="Thiergart T."/>
            <person name="Pickel B."/>
            <person name="Atanasova L."/>
            <person name="Karlsson M."/>
            <person name="Huettel B."/>
            <person name="Barry K.W."/>
            <person name="Haridas S."/>
            <person name="Chen C."/>
            <person name="Bauer D."/>
            <person name="Andreopoulos W."/>
            <person name="Pangilinan J."/>
            <person name="LaButti K."/>
            <person name="Riley R."/>
            <person name="Lipzen A."/>
            <person name="Clum A."/>
            <person name="Drula E."/>
            <person name="Henrissat B."/>
            <person name="Kohler A."/>
            <person name="Grigoriev I.V."/>
            <person name="Martin F.M."/>
            <person name="Hacquard S."/>
        </authorList>
    </citation>
    <scope>NUCLEOTIDE SEQUENCE</scope>
    <source>
        <strain evidence="2">MPI-CAGE-AT-0021</strain>
    </source>
</reference>
<dbReference type="EMBL" id="JAGMUU010000013">
    <property type="protein sequence ID" value="KAH7140136.1"/>
    <property type="molecule type" value="Genomic_DNA"/>
</dbReference>
<evidence type="ECO:0000256" key="1">
    <source>
        <dbReference type="SAM" id="MobiDB-lite"/>
    </source>
</evidence>
<dbReference type="PANTHER" id="PTHR38166">
    <property type="entry name" value="C2H2-TYPE DOMAIN-CONTAINING PROTEIN-RELATED"/>
    <property type="match status" value="1"/>
</dbReference>
<evidence type="ECO:0000313" key="2">
    <source>
        <dbReference type="EMBL" id="KAH7140136.1"/>
    </source>
</evidence>
<feature type="compositionally biased region" description="Basic and acidic residues" evidence="1">
    <location>
        <begin position="196"/>
        <end position="205"/>
    </location>
</feature>
<accession>A0A9P9EN94</accession>